<name>A0ABS7B4C9_9ACTN</name>
<proteinExistence type="predicted"/>
<feature type="domain" description="DUF1707" evidence="1">
    <location>
        <begin position="6"/>
        <end position="57"/>
    </location>
</feature>
<dbReference type="EMBL" id="JAHXZI010000009">
    <property type="protein sequence ID" value="MBW6435870.1"/>
    <property type="molecule type" value="Genomic_DNA"/>
</dbReference>
<evidence type="ECO:0000313" key="2">
    <source>
        <dbReference type="EMBL" id="MBW6435870.1"/>
    </source>
</evidence>
<comment type="caution">
    <text evidence="2">The sequence shown here is derived from an EMBL/GenBank/DDBJ whole genome shotgun (WGS) entry which is preliminary data.</text>
</comment>
<evidence type="ECO:0000259" key="1">
    <source>
        <dbReference type="Pfam" id="PF08044"/>
    </source>
</evidence>
<dbReference type="InterPro" id="IPR012551">
    <property type="entry name" value="DUF1707_SHOCT-like"/>
</dbReference>
<protein>
    <submittedName>
        <fullName evidence="2">DUF1707 domain-containing protein</fullName>
    </submittedName>
</protein>
<dbReference type="Proteomes" id="UP001519863">
    <property type="component" value="Unassembled WGS sequence"/>
</dbReference>
<dbReference type="RefSeq" id="WP_220145281.1">
    <property type="nucleotide sequence ID" value="NZ_JAHXZI010000009.1"/>
</dbReference>
<accession>A0ABS7B4C9</accession>
<organism evidence="2 3">
    <name type="scientific">Actinoplanes hulinensis</name>
    <dbReference type="NCBI Taxonomy" id="1144547"/>
    <lineage>
        <taxon>Bacteria</taxon>
        <taxon>Bacillati</taxon>
        <taxon>Actinomycetota</taxon>
        <taxon>Actinomycetes</taxon>
        <taxon>Micromonosporales</taxon>
        <taxon>Micromonosporaceae</taxon>
        <taxon>Actinoplanes</taxon>
    </lineage>
</organism>
<keyword evidence="3" id="KW-1185">Reference proteome</keyword>
<gene>
    <name evidence="2" type="ORF">KZ829_19195</name>
</gene>
<dbReference type="Pfam" id="PF08044">
    <property type="entry name" value="DUF1707"/>
    <property type="match status" value="1"/>
</dbReference>
<reference evidence="2 3" key="1">
    <citation type="journal article" date="2013" name="Antonie Van Leeuwenhoek">
        <title>Actinoplanes hulinensis sp. nov., a novel actinomycete isolated from soybean root (Glycine max (L.) Merr).</title>
        <authorList>
            <person name="Shen Y."/>
            <person name="Liu C."/>
            <person name="Wang X."/>
            <person name="Zhao J."/>
            <person name="Jia F."/>
            <person name="Zhang Y."/>
            <person name="Wang L."/>
            <person name="Yang D."/>
            <person name="Xiang W."/>
        </authorList>
    </citation>
    <scope>NUCLEOTIDE SEQUENCE [LARGE SCALE GENOMIC DNA]</scope>
    <source>
        <strain evidence="2 3">NEAU-M9</strain>
    </source>
</reference>
<sequence length="155" mass="17090">MTDLPRASHADRQHTTDLLDLALAEGRIDAAEHETRTGTAERARDPQILAGLVADLPDRPGVRDWTNRLRVRAADRRNAVTWLGDALADANRFVAFTYLGVLHTLSPVDGTVVSEVPVDGWINYPMHTDLRLLPGRYAVSNYHSTTETPPALMIG</sequence>
<evidence type="ECO:0000313" key="3">
    <source>
        <dbReference type="Proteomes" id="UP001519863"/>
    </source>
</evidence>